<dbReference type="PANTHER" id="PTHR47092">
    <property type="entry name" value="CAT EYE SYNDROME CRITICAL REGION PROTEIN 2"/>
    <property type="match status" value="1"/>
</dbReference>
<evidence type="ECO:0000313" key="7">
    <source>
        <dbReference type="Ensembl" id="ENSSFOP00015007736.2"/>
    </source>
</evidence>
<dbReference type="Proteomes" id="UP000694397">
    <property type="component" value="Chromosome 21"/>
</dbReference>
<organism evidence="7 8">
    <name type="scientific">Scleropages formosus</name>
    <name type="common">Asian bonytongue</name>
    <name type="synonym">Osteoglossum formosum</name>
    <dbReference type="NCBI Taxonomy" id="113540"/>
    <lineage>
        <taxon>Eukaryota</taxon>
        <taxon>Metazoa</taxon>
        <taxon>Chordata</taxon>
        <taxon>Craniata</taxon>
        <taxon>Vertebrata</taxon>
        <taxon>Euteleostomi</taxon>
        <taxon>Actinopterygii</taxon>
        <taxon>Neopterygii</taxon>
        <taxon>Teleostei</taxon>
        <taxon>Osteoglossocephala</taxon>
        <taxon>Osteoglossomorpha</taxon>
        <taxon>Osteoglossiformes</taxon>
        <taxon>Osteoglossidae</taxon>
        <taxon>Scleropages</taxon>
    </lineage>
</organism>
<keyword evidence="3" id="KW-0539">Nucleus</keyword>
<comment type="subcellular location">
    <subcellularLocation>
        <location evidence="1">Nucleus</location>
    </subcellularLocation>
</comment>
<dbReference type="InterPro" id="IPR001487">
    <property type="entry name" value="Bromodomain"/>
</dbReference>
<evidence type="ECO:0000256" key="5">
    <source>
        <dbReference type="SAM" id="MobiDB-lite"/>
    </source>
</evidence>
<reference evidence="7" key="2">
    <citation type="submission" date="2025-08" db="UniProtKB">
        <authorList>
            <consortium name="Ensembl"/>
        </authorList>
    </citation>
    <scope>IDENTIFICATION</scope>
</reference>
<evidence type="ECO:0000256" key="4">
    <source>
        <dbReference type="PROSITE-ProRule" id="PRU00035"/>
    </source>
</evidence>
<feature type="compositionally biased region" description="Polar residues" evidence="5">
    <location>
        <begin position="1187"/>
        <end position="1217"/>
    </location>
</feature>
<dbReference type="GO" id="GO:0007338">
    <property type="term" value="P:single fertilization"/>
    <property type="evidence" value="ECO:0007669"/>
    <property type="project" value="TreeGrafter"/>
</dbReference>
<evidence type="ECO:0000256" key="1">
    <source>
        <dbReference type="ARBA" id="ARBA00004123"/>
    </source>
</evidence>
<dbReference type="SMART" id="SM00297">
    <property type="entry name" value="BROMO"/>
    <property type="match status" value="1"/>
</dbReference>
<accession>A0A8C9R9N9</accession>
<gene>
    <name evidence="7" type="primary">LOC108918694</name>
</gene>
<dbReference type="Pfam" id="PF00439">
    <property type="entry name" value="Bromodomain"/>
    <property type="match status" value="1"/>
</dbReference>
<evidence type="ECO:0000259" key="6">
    <source>
        <dbReference type="PROSITE" id="PS50014"/>
    </source>
</evidence>
<dbReference type="GO" id="GO:0090537">
    <property type="term" value="C:CERF complex"/>
    <property type="evidence" value="ECO:0007669"/>
    <property type="project" value="InterPro"/>
</dbReference>
<sequence>MSQGCGVSVEEVQSWWEVPAIAHFCSMFRTAFNLPDFEIEDLEEALLSQDHAFLANLICALLRGCYQRTDITPQAFSSYLDDIISYRWELEEGKSNPLRQGTFEGLPPRTQVELLHRLCDYRLDAADVFNLLKGLDADSLRVEPLGQDGSGARYWYFYGTRMYKEEPLKMQSDSGAPEIKVPEKRKRGRPPKKKKLEEMQLSMNCSEKTEVNKADSLFSGPEQARGAWSLVCETEEQWASLAECIKDKASPEDHRLYRIISQNFLPEISSMIMNKEKEQREKLLGPVTFCSGNPPLPIKHVSKEDEEVSQASSEADKQKEEDEVERQALLAKQHREEKKLLRDARKRDEQERVKAVQERARRRRRQREEKVWLLSQGKELPAEPLHLETHLPVQEVHQAKDFYDTGDDYTALYKVLETLKAHKDSWPFVEPVDESYAPNYHEIIQTPMDLSTIEKKLNKGEYMTKDEFVSDMKLIFENCQEYNGEDSEYTMMAESLKSCFHKALLKHFPTEDGDTDEDFLETAEDQERKEHRWSRGKHLGGRVGLSNLVQTREQVRHRRGGLGKKGHSHSSAAPPSSHCPNVTTWLHVSHGQLQPAADVHHSVTHPVHSPQQPPGPSVQQSDVDSQFPFPKQESSGTRIPEISTEHLAYNFNMRIRNGDDNHRGPRFPVDPEAQPTQQHLHMGPVHGPSLGPRPSALQSGGTCTPPPEGNVYPSRLLPEGHVMQSVGSRHLGSGAAPQHIYSRFCHTSAGMSTVWATMDSQGKEQSATPAVRNPSVGSLPTQHFFNPAIGGCSVALKPWPEPPMGYLPPSGQYRTSTAVCSQSPMPHKSSITLHNSQTHMASMLNSPEMIALQQLSASSCPPNHPQPNSYQLKNCQQPPQTTSAPVPNPQLPLPEIQLLKSTQNPATNGCSSRLLGSLPKEAIQRSGMIALPWLEEQRLAPSPAEQSRCLSVVRRTPTALDQERELEMETEKLGCSAEHPQDTDMRGGKPNGTALVHQNISQNTPFHNSKRLSPHAGISSLPPSHPVSRQPAQPCPADHGGRKPSEPKSTSSRELNSPPLSWQHGNSSTLKPFDQPSPVFASDQYRQETYCLEKIPLDSQGKQCPRQLPSPCNPVIPQHRQGWDKGVGDHFGMGQSTNRQHGPIQGRSQRPYPYHAPRHIMSSQDNADIHPPYHNPREPYPYHAALQNPQGNSTMSPSYQYPQYSHQPMGSSRSSFNMEEWSRAPHYSHPPLSSSAYMHAAKINGRRRESSVSPQGSEGSSGSLLSLSPLPERQETCSPVKPAQVEEGPELPESPKEILDLDSHNAAARRCGAQALQKAGGTYGPNGMQFGMWQRGGSSPSMMSHSPYPSPQRSHPYLVEVLHQPQHLPFPTEQSRISLYRQPQVGGHLQSMIVQQDPVPNHYFYPR</sequence>
<feature type="region of interest" description="Disordered" evidence="5">
    <location>
        <begin position="603"/>
        <end position="638"/>
    </location>
</feature>
<feature type="domain" description="Bromo" evidence="6">
    <location>
        <begin position="420"/>
        <end position="490"/>
    </location>
</feature>
<dbReference type="PRINTS" id="PR00503">
    <property type="entry name" value="BROMODOMAIN"/>
</dbReference>
<reference evidence="7 8" key="1">
    <citation type="submission" date="2019-04" db="EMBL/GenBank/DDBJ databases">
        <authorList>
            <consortium name="Wellcome Sanger Institute Data Sharing"/>
        </authorList>
    </citation>
    <scope>NUCLEOTIDE SEQUENCE [LARGE SCALE GENOMIC DNA]</scope>
</reference>
<dbReference type="InterPro" id="IPR018359">
    <property type="entry name" value="Bromodomain_CS"/>
</dbReference>
<feature type="compositionally biased region" description="Low complexity" evidence="5">
    <location>
        <begin position="1251"/>
        <end position="1271"/>
    </location>
</feature>
<dbReference type="PROSITE" id="PS50014">
    <property type="entry name" value="BROMODOMAIN_2"/>
    <property type="match status" value="1"/>
</dbReference>
<evidence type="ECO:0000256" key="2">
    <source>
        <dbReference type="ARBA" id="ARBA00023117"/>
    </source>
</evidence>
<feature type="compositionally biased region" description="Basic and acidic residues" evidence="5">
    <location>
        <begin position="961"/>
        <end position="972"/>
    </location>
</feature>
<dbReference type="InterPro" id="IPR036427">
    <property type="entry name" value="Bromodomain-like_sf"/>
</dbReference>
<evidence type="ECO:0000256" key="3">
    <source>
        <dbReference type="ARBA" id="ARBA00023242"/>
    </source>
</evidence>
<dbReference type="GeneTree" id="ENSGT00940000166757"/>
<dbReference type="InterPro" id="IPR018501">
    <property type="entry name" value="DDT_dom"/>
</dbReference>
<proteinExistence type="predicted"/>
<feature type="region of interest" description="Disordered" evidence="5">
    <location>
        <begin position="1136"/>
        <end position="1217"/>
    </location>
</feature>
<dbReference type="GO" id="GO:0006338">
    <property type="term" value="P:chromatin remodeling"/>
    <property type="evidence" value="ECO:0007669"/>
    <property type="project" value="InterPro"/>
</dbReference>
<feature type="region of interest" description="Disordered" evidence="5">
    <location>
        <begin position="1243"/>
        <end position="1296"/>
    </location>
</feature>
<dbReference type="CDD" id="cd05509">
    <property type="entry name" value="Bromo_gcn5_like"/>
    <property type="match status" value="1"/>
</dbReference>
<dbReference type="SUPFAM" id="SSF47370">
    <property type="entry name" value="Bromodomain"/>
    <property type="match status" value="1"/>
</dbReference>
<feature type="compositionally biased region" description="Basic residues" evidence="5">
    <location>
        <begin position="555"/>
        <end position="568"/>
    </location>
</feature>
<feature type="region of interest" description="Disordered" evidence="5">
    <location>
        <begin position="659"/>
        <end position="679"/>
    </location>
</feature>
<feature type="compositionally biased region" description="Polar residues" evidence="5">
    <location>
        <begin position="1047"/>
        <end position="1070"/>
    </location>
</feature>
<evidence type="ECO:0000313" key="8">
    <source>
        <dbReference type="Proteomes" id="UP000694397"/>
    </source>
</evidence>
<feature type="compositionally biased region" description="Polar residues" evidence="5">
    <location>
        <begin position="996"/>
        <end position="1007"/>
    </location>
</feature>
<dbReference type="InterPro" id="IPR029614">
    <property type="entry name" value="CECR2"/>
</dbReference>
<keyword evidence="2 4" id="KW-0103">Bromodomain</keyword>
<feature type="region of interest" description="Disordered" evidence="5">
    <location>
        <begin position="960"/>
        <end position="1079"/>
    </location>
</feature>
<dbReference type="PROSITE" id="PS00633">
    <property type="entry name" value="BROMODOMAIN_1"/>
    <property type="match status" value="1"/>
</dbReference>
<feature type="compositionally biased region" description="Basic residues" evidence="5">
    <location>
        <begin position="183"/>
        <end position="194"/>
    </location>
</feature>
<dbReference type="Gene3D" id="1.20.920.10">
    <property type="entry name" value="Bromodomain-like"/>
    <property type="match status" value="1"/>
</dbReference>
<reference evidence="7" key="3">
    <citation type="submission" date="2025-09" db="UniProtKB">
        <authorList>
            <consortium name="Ensembl"/>
        </authorList>
    </citation>
    <scope>IDENTIFICATION</scope>
</reference>
<dbReference type="PANTHER" id="PTHR47092:SF1">
    <property type="entry name" value="CHROMATIN REMODELING REGULATOR CECR2"/>
    <property type="match status" value="1"/>
</dbReference>
<feature type="region of interest" description="Disordered" evidence="5">
    <location>
        <begin position="553"/>
        <end position="583"/>
    </location>
</feature>
<protein>
    <recommendedName>
        <fullName evidence="6">Bromo domain-containing protein</fullName>
    </recommendedName>
</protein>
<dbReference type="Ensembl" id="ENSSFOT00015007849.2">
    <property type="protein sequence ID" value="ENSSFOP00015007736.2"/>
    <property type="gene ID" value="ENSSFOG00015005085.2"/>
</dbReference>
<feature type="compositionally biased region" description="Low complexity" evidence="5">
    <location>
        <begin position="569"/>
        <end position="578"/>
    </location>
</feature>
<feature type="region of interest" description="Disordered" evidence="5">
    <location>
        <begin position="294"/>
        <end position="326"/>
    </location>
</feature>
<name>A0A8C9R9N9_SCLFO</name>
<feature type="compositionally biased region" description="Polar residues" evidence="5">
    <location>
        <begin position="857"/>
        <end position="885"/>
    </location>
</feature>
<dbReference type="OrthoDB" id="303107at2759"/>
<feature type="region of interest" description="Disordered" evidence="5">
    <location>
        <begin position="857"/>
        <end position="887"/>
    </location>
</feature>
<keyword evidence="8" id="KW-1185">Reference proteome</keyword>
<feature type="region of interest" description="Disordered" evidence="5">
    <location>
        <begin position="169"/>
        <end position="195"/>
    </location>
</feature>
<dbReference type="Pfam" id="PF02791">
    <property type="entry name" value="DDT"/>
    <property type="match status" value="1"/>
</dbReference>